<dbReference type="Proteomes" id="UP000800303">
    <property type="component" value="Unassembled WGS sequence"/>
</dbReference>
<evidence type="ECO:0000256" key="1">
    <source>
        <dbReference type="SAM" id="MobiDB-lite"/>
    </source>
</evidence>
<reference evidence="3 4" key="1">
    <citation type="submission" date="2020-01" db="EMBL/GenBank/DDBJ databases">
        <title>Polyphasic characterisation and genomic insights into a novel alkali tolerant bacterium VR-M41.</title>
        <authorList>
            <person name="Vemuluri V.R."/>
        </authorList>
    </citation>
    <scope>NUCLEOTIDE SEQUENCE [LARGE SCALE GENOMIC DNA]</scope>
    <source>
        <strain evidence="3 4">VR-M41</strain>
    </source>
</reference>
<keyword evidence="2" id="KW-1133">Transmembrane helix</keyword>
<proteinExistence type="predicted"/>
<feature type="region of interest" description="Disordered" evidence="1">
    <location>
        <begin position="238"/>
        <end position="258"/>
    </location>
</feature>
<evidence type="ECO:0000313" key="3">
    <source>
        <dbReference type="EMBL" id="NGZ76484.1"/>
    </source>
</evidence>
<gene>
    <name evidence="3" type="ORF">GYN08_14240</name>
</gene>
<keyword evidence="2" id="KW-0812">Transmembrane</keyword>
<accession>A0ABX0FAH7</accession>
<evidence type="ECO:0000256" key="2">
    <source>
        <dbReference type="SAM" id="Phobius"/>
    </source>
</evidence>
<dbReference type="RefSeq" id="WP_166275307.1">
    <property type="nucleotide sequence ID" value="NZ_JAAFGS010000004.1"/>
</dbReference>
<feature type="transmembrane region" description="Helical" evidence="2">
    <location>
        <begin position="97"/>
        <end position="121"/>
    </location>
</feature>
<dbReference type="InterPro" id="IPR025495">
    <property type="entry name" value="DUF4386"/>
</dbReference>
<keyword evidence="4" id="KW-1185">Reference proteome</keyword>
<feature type="transmembrane region" description="Helical" evidence="2">
    <location>
        <begin position="145"/>
        <end position="165"/>
    </location>
</feature>
<feature type="transmembrane region" description="Helical" evidence="2">
    <location>
        <begin position="208"/>
        <end position="227"/>
    </location>
</feature>
<dbReference type="EMBL" id="JAAFGS010000004">
    <property type="protein sequence ID" value="NGZ76484.1"/>
    <property type="molecule type" value="Genomic_DNA"/>
</dbReference>
<name>A0ABX0FAH7_9BACL</name>
<feature type="transmembrane region" description="Helical" evidence="2">
    <location>
        <begin position="64"/>
        <end position="85"/>
    </location>
</feature>
<feature type="transmembrane region" description="Helical" evidence="2">
    <location>
        <begin position="177"/>
        <end position="196"/>
    </location>
</feature>
<evidence type="ECO:0000313" key="4">
    <source>
        <dbReference type="Proteomes" id="UP000800303"/>
    </source>
</evidence>
<dbReference type="Pfam" id="PF14329">
    <property type="entry name" value="DUF4386"/>
    <property type="match status" value="1"/>
</dbReference>
<comment type="caution">
    <text evidence="3">The sequence shown here is derived from an EMBL/GenBank/DDBJ whole genome shotgun (WGS) entry which is preliminary data.</text>
</comment>
<keyword evidence="2" id="KW-0472">Membrane</keyword>
<organism evidence="3 4">
    <name type="scientific">Saccharibacillus alkalitolerans</name>
    <dbReference type="NCBI Taxonomy" id="2705290"/>
    <lineage>
        <taxon>Bacteria</taxon>
        <taxon>Bacillati</taxon>
        <taxon>Bacillota</taxon>
        <taxon>Bacilli</taxon>
        <taxon>Bacillales</taxon>
        <taxon>Paenibacillaceae</taxon>
        <taxon>Saccharibacillus</taxon>
    </lineage>
</organism>
<sequence>MNANKPNSETRRSAALASGISLLLMAAAAAYAYGFVHSRLILPDDPAATAANLRASSGLFRTEIFGWLVILICDVVAAWALYVYFEPVQRGLSLLAAGLRFAYTAVLGTAAAFLVLALLWAERSETVMNGLLDDSAALLTGTFDLVWSIGLVVFGLHLLVLGILALRAAFMPRWVGVLLLIAGPGYLIVHLARLLLPGGMAIPALLETALSVPMAAGELGLALWLLIRGGRETAVRPLPAPNAEDVGDAGVRSPRSSS</sequence>
<protein>
    <submittedName>
        <fullName evidence="3">DUF4386 domain-containing protein</fullName>
    </submittedName>
</protein>